<comment type="caution">
    <text evidence="2">The sequence shown here is derived from an EMBL/GenBank/DDBJ whole genome shotgun (WGS) entry which is preliminary data.</text>
</comment>
<dbReference type="Proteomes" id="UP000014629">
    <property type="component" value="Unassembled WGS sequence"/>
</dbReference>
<accession>S3ZR68</accession>
<proteinExistence type="predicted"/>
<dbReference type="AlphaFoldDB" id="S3ZR68"/>
<reference evidence="2 3" key="1">
    <citation type="submission" date="2013-02" db="EMBL/GenBank/DDBJ databases">
        <title>Draft Genome Sequence of Streptomyces aurantiacus, Which Produces Setomimycin.</title>
        <authorList>
            <person name="Gruening B.A."/>
            <person name="Praeg A."/>
            <person name="Erxleben A."/>
            <person name="Guenther S."/>
            <person name="Mueller M."/>
        </authorList>
    </citation>
    <scope>NUCLEOTIDE SEQUENCE [LARGE SCALE GENOMIC DNA]</scope>
    <source>
        <strain evidence="2 3">JA 4570</strain>
    </source>
</reference>
<keyword evidence="3" id="KW-1185">Reference proteome</keyword>
<dbReference type="GO" id="GO:0003677">
    <property type="term" value="F:DNA binding"/>
    <property type="evidence" value="ECO:0007669"/>
    <property type="project" value="InterPro"/>
</dbReference>
<evidence type="ECO:0000313" key="2">
    <source>
        <dbReference type="EMBL" id="EPH40895.1"/>
    </source>
</evidence>
<gene>
    <name evidence="2" type="ORF">STRAU_6110</name>
</gene>
<dbReference type="RefSeq" id="WP_016644231.1">
    <property type="nucleotide sequence ID" value="NZ_AOPZ01000361.1"/>
</dbReference>
<dbReference type="PATRIC" id="fig|1286094.4.peg.6038"/>
<protein>
    <recommendedName>
        <fullName evidence="1">HTH cro/C1-type domain-containing protein</fullName>
    </recommendedName>
</protein>
<dbReference type="EMBL" id="AOPZ01000361">
    <property type="protein sequence ID" value="EPH40895.1"/>
    <property type="molecule type" value="Genomic_DNA"/>
</dbReference>
<dbReference type="InterPro" id="IPR001387">
    <property type="entry name" value="Cro/C1-type_HTH"/>
</dbReference>
<evidence type="ECO:0000313" key="3">
    <source>
        <dbReference type="Proteomes" id="UP000014629"/>
    </source>
</evidence>
<feature type="domain" description="HTH cro/C1-type" evidence="1">
    <location>
        <begin position="22"/>
        <end position="68"/>
    </location>
</feature>
<organism evidence="2 3">
    <name type="scientific">Streptomyces aurantiacus JA 4570</name>
    <dbReference type="NCBI Taxonomy" id="1286094"/>
    <lineage>
        <taxon>Bacteria</taxon>
        <taxon>Bacillati</taxon>
        <taxon>Actinomycetota</taxon>
        <taxon>Actinomycetes</taxon>
        <taxon>Kitasatosporales</taxon>
        <taxon>Streptomycetaceae</taxon>
        <taxon>Streptomyces</taxon>
        <taxon>Streptomyces aurantiacus group</taxon>
    </lineage>
</organism>
<evidence type="ECO:0000259" key="1">
    <source>
        <dbReference type="Pfam" id="PF13443"/>
    </source>
</evidence>
<sequence length="86" mass="8936">METIVLKIGDFLDLVESRGHATYELQSHATGLGTGTLHRIRAGGPVSSSTVAAICSAYGVAFDDVFAFGTVTAQRAKQPDVKAIAA</sequence>
<dbReference type="SUPFAM" id="SSF47413">
    <property type="entry name" value="lambda repressor-like DNA-binding domains"/>
    <property type="match status" value="1"/>
</dbReference>
<dbReference type="Pfam" id="PF13443">
    <property type="entry name" value="HTH_26"/>
    <property type="match status" value="1"/>
</dbReference>
<name>S3ZR68_9ACTN</name>
<dbReference type="InterPro" id="IPR010982">
    <property type="entry name" value="Lambda_DNA-bd_dom_sf"/>
</dbReference>